<dbReference type="GO" id="GO:0006882">
    <property type="term" value="P:intracellular zinc ion homeostasis"/>
    <property type="evidence" value="ECO:0007669"/>
    <property type="project" value="TreeGrafter"/>
</dbReference>
<dbReference type="PROSITE" id="PS00203">
    <property type="entry name" value="METALLOTHIONEIN_VRT"/>
    <property type="match status" value="1"/>
</dbReference>
<dbReference type="InterPro" id="IPR017854">
    <property type="entry name" value="Metalthion_dom_sf"/>
</dbReference>
<dbReference type="FunFam" id="4.10.10.10:FF:000001">
    <property type="entry name" value="Metallothionein"/>
    <property type="match status" value="1"/>
</dbReference>
<dbReference type="InterPro" id="IPR023587">
    <property type="entry name" value="Metalthion_dom_sf_vert"/>
</dbReference>
<sequence length="104" mass="11305">MLGCTCAHAYNLRTVLQQVYKGAVKYYKFLLDLYSGREICVTMNPHDCSCASGAPCSCGEACKCTNCKCKSCKKSCCSCCPAECSKCKQGCKCEKGKEKCNCCN</sequence>
<dbReference type="PANTHER" id="PTHR23299">
    <property type="entry name" value="METALLOTHIONEIN"/>
    <property type="match status" value="1"/>
</dbReference>
<evidence type="ECO:0000256" key="2">
    <source>
        <dbReference type="ARBA" id="ARBA00022723"/>
    </source>
</evidence>
<keyword evidence="3" id="KW-0480">Metal-thiolate cluster</keyword>
<accession>A0A974I388</accession>
<dbReference type="EMBL" id="CM004466">
    <property type="protein sequence ID" value="OCU00308.1"/>
    <property type="molecule type" value="Genomic_DNA"/>
</dbReference>
<dbReference type="PANTHER" id="PTHR23299:SF24">
    <property type="entry name" value="METALLOTHIONEIN-1X"/>
    <property type="match status" value="1"/>
</dbReference>
<dbReference type="GO" id="GO:0071280">
    <property type="term" value="P:cellular response to copper ion"/>
    <property type="evidence" value="ECO:0007669"/>
    <property type="project" value="TreeGrafter"/>
</dbReference>
<comment type="similarity">
    <text evidence="1">Belongs to the metallothionein superfamily. Type 1 family.</text>
</comment>
<dbReference type="PRINTS" id="PR00860">
    <property type="entry name" value="MTVERTEBRATE"/>
</dbReference>
<evidence type="ECO:0000256" key="3">
    <source>
        <dbReference type="ARBA" id="ARBA00022851"/>
    </source>
</evidence>
<organism evidence="4 5">
    <name type="scientific">Xenopus laevis</name>
    <name type="common">African clawed frog</name>
    <dbReference type="NCBI Taxonomy" id="8355"/>
    <lineage>
        <taxon>Eukaryota</taxon>
        <taxon>Metazoa</taxon>
        <taxon>Chordata</taxon>
        <taxon>Craniata</taxon>
        <taxon>Vertebrata</taxon>
        <taxon>Euteleostomi</taxon>
        <taxon>Amphibia</taxon>
        <taxon>Batrachia</taxon>
        <taxon>Anura</taxon>
        <taxon>Pipoidea</taxon>
        <taxon>Pipidae</taxon>
        <taxon>Xenopodinae</taxon>
        <taxon>Xenopus</taxon>
        <taxon>Xenopus</taxon>
    </lineage>
</organism>
<dbReference type="GO" id="GO:0005737">
    <property type="term" value="C:cytoplasm"/>
    <property type="evidence" value="ECO:0007669"/>
    <property type="project" value="TreeGrafter"/>
</dbReference>
<proteinExistence type="inferred from homology"/>
<keyword evidence="2" id="KW-0479">Metal-binding</keyword>
<evidence type="ECO:0008006" key="6">
    <source>
        <dbReference type="Google" id="ProtNLM"/>
    </source>
</evidence>
<dbReference type="SUPFAM" id="SSF57868">
    <property type="entry name" value="Metallothionein"/>
    <property type="match status" value="1"/>
</dbReference>
<name>A0A974I388_XENLA</name>
<protein>
    <recommendedName>
        <fullName evidence="6">Metallothionein</fullName>
    </recommendedName>
</protein>
<dbReference type="GO" id="GO:0071276">
    <property type="term" value="P:cellular response to cadmium ion"/>
    <property type="evidence" value="ECO:0007669"/>
    <property type="project" value="TreeGrafter"/>
</dbReference>
<dbReference type="InterPro" id="IPR018064">
    <property type="entry name" value="Metalthion_vert_metal_BS"/>
</dbReference>
<dbReference type="GO" id="GO:0046872">
    <property type="term" value="F:metal ion binding"/>
    <property type="evidence" value="ECO:0007669"/>
    <property type="project" value="UniProtKB-KW"/>
</dbReference>
<dbReference type="GO" id="GO:0010273">
    <property type="term" value="P:detoxification of copper ion"/>
    <property type="evidence" value="ECO:0007669"/>
    <property type="project" value="TreeGrafter"/>
</dbReference>
<dbReference type="Gene3D" id="4.10.10.10">
    <property type="entry name" value="Metallothionein Isoform II"/>
    <property type="match status" value="1"/>
</dbReference>
<dbReference type="AlphaFoldDB" id="A0A974I388"/>
<dbReference type="Pfam" id="PF00131">
    <property type="entry name" value="Metallothio"/>
    <property type="match status" value="1"/>
</dbReference>
<reference evidence="5" key="1">
    <citation type="journal article" date="2016" name="Nature">
        <title>Genome evolution in the allotetraploid frog Xenopus laevis.</title>
        <authorList>
            <person name="Session A.M."/>
            <person name="Uno Y."/>
            <person name="Kwon T."/>
            <person name="Chapman J.A."/>
            <person name="Toyoda A."/>
            <person name="Takahashi S."/>
            <person name="Fukui A."/>
            <person name="Hikosaka A."/>
            <person name="Suzuki A."/>
            <person name="Kondo M."/>
            <person name="van Heeringen S.J."/>
            <person name="Quigley I."/>
            <person name="Heinz S."/>
            <person name="Ogino H."/>
            <person name="Ochi H."/>
            <person name="Hellsten U."/>
            <person name="Lyons J.B."/>
            <person name="Simakov O."/>
            <person name="Putnam N."/>
            <person name="Stites J."/>
            <person name="Kuroki Y."/>
            <person name="Tanaka T."/>
            <person name="Michiue T."/>
            <person name="Watanabe M."/>
            <person name="Bogdanovic O."/>
            <person name="Lister R."/>
            <person name="Georgiou G."/>
            <person name="Paranjpe S.S."/>
            <person name="van Kruijsbergen I."/>
            <person name="Shu S."/>
            <person name="Carlson J."/>
            <person name="Kinoshita T."/>
            <person name="Ohta Y."/>
            <person name="Mawaribuchi S."/>
            <person name="Jenkins J."/>
            <person name="Grimwood J."/>
            <person name="Schmutz J."/>
            <person name="Mitros T."/>
            <person name="Mozaffari S.V."/>
            <person name="Suzuki Y."/>
            <person name="Haramoto Y."/>
            <person name="Yamamoto T.S."/>
            <person name="Takagi C."/>
            <person name="Heald R."/>
            <person name="Miller K."/>
            <person name="Haudenschild C."/>
            <person name="Kitzman J."/>
            <person name="Nakayama T."/>
            <person name="Izutsu Y."/>
            <person name="Robert J."/>
            <person name="Fortriede J."/>
            <person name="Burns K."/>
            <person name="Lotay V."/>
            <person name="Karimi K."/>
            <person name="Yasuoka Y."/>
            <person name="Dichmann D.S."/>
            <person name="Flajnik M.F."/>
            <person name="Houston D.W."/>
            <person name="Shendure J."/>
            <person name="DuPasquier L."/>
            <person name="Vize P.D."/>
            <person name="Zorn A.M."/>
            <person name="Ito M."/>
            <person name="Marcotte E.M."/>
            <person name="Wallingford J.B."/>
            <person name="Ito Y."/>
            <person name="Asashima M."/>
            <person name="Ueno N."/>
            <person name="Matsuda Y."/>
            <person name="Veenstra G.J."/>
            <person name="Fujiyama A."/>
            <person name="Harland R.M."/>
            <person name="Taira M."/>
            <person name="Rokhsar D.S."/>
        </authorList>
    </citation>
    <scope>NUCLEOTIDE SEQUENCE [LARGE SCALE GENOMIC DNA]</scope>
    <source>
        <strain evidence="5">J</strain>
    </source>
</reference>
<dbReference type="Proteomes" id="UP000694892">
    <property type="component" value="Chromosome 1L"/>
</dbReference>
<dbReference type="GO" id="GO:0071294">
    <property type="term" value="P:cellular response to zinc ion"/>
    <property type="evidence" value="ECO:0007669"/>
    <property type="project" value="TreeGrafter"/>
</dbReference>
<evidence type="ECO:0000313" key="4">
    <source>
        <dbReference type="EMBL" id="OCU00308.1"/>
    </source>
</evidence>
<evidence type="ECO:0000313" key="5">
    <source>
        <dbReference type="Proteomes" id="UP000694892"/>
    </source>
</evidence>
<dbReference type="GO" id="GO:0005634">
    <property type="term" value="C:nucleus"/>
    <property type="evidence" value="ECO:0007669"/>
    <property type="project" value="TreeGrafter"/>
</dbReference>
<evidence type="ECO:0000256" key="1">
    <source>
        <dbReference type="ARBA" id="ARBA00007283"/>
    </source>
</evidence>
<dbReference type="InterPro" id="IPR000006">
    <property type="entry name" value="Metalthion_vert"/>
</dbReference>
<gene>
    <name evidence="4" type="ORF">XELAEV_18006077mg</name>
</gene>